<evidence type="ECO:0000313" key="1">
    <source>
        <dbReference type="EMBL" id="MPM65847.1"/>
    </source>
</evidence>
<sequence length="97" mass="10270">MQRGGASGGPGVHHIRQIACGGVCFGLLVEGIIEFILNFEFDVGMSRLESIPNNGSLFHGIGAGHVAVVEHAKGDCFFRDAAGDANGKRHDHREDKG</sequence>
<dbReference type="EMBL" id="VSSQ01020748">
    <property type="protein sequence ID" value="MPM65847.1"/>
    <property type="molecule type" value="Genomic_DNA"/>
</dbReference>
<reference evidence="1" key="1">
    <citation type="submission" date="2019-08" db="EMBL/GenBank/DDBJ databases">
        <authorList>
            <person name="Kucharzyk K."/>
            <person name="Murdoch R.W."/>
            <person name="Higgins S."/>
            <person name="Loffler F."/>
        </authorList>
    </citation>
    <scope>NUCLEOTIDE SEQUENCE</scope>
</reference>
<organism evidence="1">
    <name type="scientific">bioreactor metagenome</name>
    <dbReference type="NCBI Taxonomy" id="1076179"/>
    <lineage>
        <taxon>unclassified sequences</taxon>
        <taxon>metagenomes</taxon>
        <taxon>ecological metagenomes</taxon>
    </lineage>
</organism>
<name>A0A645BKL6_9ZZZZ</name>
<comment type="caution">
    <text evidence="1">The sequence shown here is derived from an EMBL/GenBank/DDBJ whole genome shotgun (WGS) entry which is preliminary data.</text>
</comment>
<accession>A0A645BKL6</accession>
<proteinExistence type="predicted"/>
<gene>
    <name evidence="1" type="ORF">SDC9_112751</name>
</gene>
<protein>
    <submittedName>
        <fullName evidence="1">Uncharacterized protein</fullName>
    </submittedName>
</protein>
<dbReference type="AlphaFoldDB" id="A0A645BKL6"/>